<organism evidence="1 2">
    <name type="scientific">Phormidesmis priestleyi</name>
    <dbReference type="NCBI Taxonomy" id="268141"/>
    <lineage>
        <taxon>Bacteria</taxon>
        <taxon>Bacillati</taxon>
        <taxon>Cyanobacteriota</taxon>
        <taxon>Cyanophyceae</taxon>
        <taxon>Leptolyngbyales</taxon>
        <taxon>Leptolyngbyaceae</taxon>
        <taxon>Phormidesmis</taxon>
    </lineage>
</organism>
<comment type="caution">
    <text evidence="1">The sequence shown here is derived from an EMBL/GenBank/DDBJ whole genome shotgun (WGS) entry which is preliminary data.</text>
</comment>
<reference evidence="1 2" key="2">
    <citation type="submission" date="2018-06" db="EMBL/GenBank/DDBJ databases">
        <title>Metagenomic assembly of (sub)arctic Cyanobacteria and their associated microbiome from non-axenic cultures.</title>
        <authorList>
            <person name="Baurain D."/>
        </authorList>
    </citation>
    <scope>NUCLEOTIDE SEQUENCE [LARGE SCALE GENOMIC DNA]</scope>
    <source>
        <strain evidence="1">ULC027bin1</strain>
    </source>
</reference>
<accession>A0A2W4WG60</accession>
<evidence type="ECO:0000313" key="2">
    <source>
        <dbReference type="Proteomes" id="UP000249794"/>
    </source>
</evidence>
<evidence type="ECO:0000313" key="1">
    <source>
        <dbReference type="EMBL" id="PZO43560.1"/>
    </source>
</evidence>
<dbReference type="AlphaFoldDB" id="A0A2W4WG60"/>
<dbReference type="EMBL" id="QBMP01000402">
    <property type="protein sequence ID" value="PZO43560.1"/>
    <property type="molecule type" value="Genomic_DNA"/>
</dbReference>
<sequence length="263" mass="29771">MSQLTYLMREICAGLEIFYSSKTGGQFGKTAFILCDNYTELASKLFLVEGNPNWSDTDETETQRFEAARTAVNTSIAEGSTPLPADVRQLAKRAGRDHFKNFHRVLQDVHDVFDINRSSEVSLVDDFHTRMKARRALRNDFFHSAKLLNLSIAQRDCVEAFCDLLNYGKLLFPTTWDTALSGERTLDTLEILLRLDRKCYSNPSITAKVSEVLKNCPRYRLSSKNSIPKKGVQVAEYPEDLHLMLSIIDGGQELRDKLAALLP</sequence>
<gene>
    <name evidence="1" type="ORF">DCF15_22520</name>
</gene>
<proteinExistence type="predicted"/>
<reference evidence="2" key="1">
    <citation type="submission" date="2018-04" db="EMBL/GenBank/DDBJ databases">
        <authorList>
            <person name="Cornet L."/>
        </authorList>
    </citation>
    <scope>NUCLEOTIDE SEQUENCE [LARGE SCALE GENOMIC DNA]</scope>
</reference>
<dbReference type="Proteomes" id="UP000249794">
    <property type="component" value="Unassembled WGS sequence"/>
</dbReference>
<name>A0A2W4WG60_9CYAN</name>
<protein>
    <submittedName>
        <fullName evidence="1">Uncharacterized protein</fullName>
    </submittedName>
</protein>